<dbReference type="EMBL" id="NHRJ02000001">
    <property type="protein sequence ID" value="PZE22876.1"/>
    <property type="molecule type" value="Genomic_DNA"/>
</dbReference>
<dbReference type="PROSITE" id="PS51480">
    <property type="entry name" value="DHAL"/>
    <property type="match status" value="1"/>
</dbReference>
<protein>
    <submittedName>
        <fullName evidence="2">DAK2 domain-containing protein</fullName>
    </submittedName>
</protein>
<dbReference type="InterPro" id="IPR048394">
    <property type="entry name" value="FakA-like_M"/>
</dbReference>
<dbReference type="SUPFAM" id="SSF101473">
    <property type="entry name" value="DhaL-like"/>
    <property type="match status" value="1"/>
</dbReference>
<dbReference type="InterPro" id="IPR050270">
    <property type="entry name" value="DegV_domain_contain"/>
</dbReference>
<dbReference type="Gene3D" id="1.25.40.340">
    <property type="match status" value="1"/>
</dbReference>
<dbReference type="InterPro" id="IPR004007">
    <property type="entry name" value="DhaL_dom"/>
</dbReference>
<dbReference type="InterPro" id="IPR036117">
    <property type="entry name" value="DhaL_dom_sf"/>
</dbReference>
<gene>
    <name evidence="2" type="ORF">CBW46_001640</name>
</gene>
<dbReference type="AlphaFoldDB" id="A0A2W1NYP7"/>
<dbReference type="SMART" id="SM01120">
    <property type="entry name" value="Dak2"/>
    <property type="match status" value="1"/>
</dbReference>
<name>A0A2W1NYP7_PAEXE</name>
<evidence type="ECO:0000259" key="1">
    <source>
        <dbReference type="PROSITE" id="PS51480"/>
    </source>
</evidence>
<dbReference type="OrthoDB" id="9760324at2"/>
<comment type="caution">
    <text evidence="2">The sequence shown here is derived from an EMBL/GenBank/DDBJ whole genome shotgun (WGS) entry which is preliminary data.</text>
</comment>
<dbReference type="PANTHER" id="PTHR33434">
    <property type="entry name" value="DEGV DOMAIN-CONTAINING PROTEIN DR_1986-RELATED"/>
    <property type="match status" value="1"/>
</dbReference>
<dbReference type="SMART" id="SM01121">
    <property type="entry name" value="Dak1_2"/>
    <property type="match status" value="1"/>
</dbReference>
<dbReference type="Proteomes" id="UP000214746">
    <property type="component" value="Unassembled WGS sequence"/>
</dbReference>
<dbReference type="PANTHER" id="PTHR33434:SF4">
    <property type="entry name" value="PHOSPHATASE PROTEIN"/>
    <property type="match status" value="1"/>
</dbReference>
<reference evidence="2" key="1">
    <citation type="submission" date="2018-06" db="EMBL/GenBank/DDBJ databases">
        <title>Paenibacillus xerothermodurans sp. nov. an extremely dry heat resistant spore forming bacterium isolated from the soil of Cape Canaveral, Florida.</title>
        <authorList>
            <person name="Seuylemezian A."/>
            <person name="Kaur N."/>
            <person name="Patil P."/>
            <person name="Patil P."/>
            <person name="Mayilraj S."/>
            <person name="Vaishampayan P."/>
        </authorList>
    </citation>
    <scope>NUCLEOTIDE SEQUENCE [LARGE SCALE GENOMIC DNA]</scope>
    <source>
        <strain evidence="2">ATCC 27380</strain>
    </source>
</reference>
<dbReference type="Pfam" id="PF13684">
    <property type="entry name" value="FakA-like_C"/>
    <property type="match status" value="1"/>
</dbReference>
<dbReference type="Pfam" id="PF02734">
    <property type="entry name" value="Dak2"/>
    <property type="match status" value="1"/>
</dbReference>
<dbReference type="GO" id="GO:0004371">
    <property type="term" value="F:glycerone kinase activity"/>
    <property type="evidence" value="ECO:0007669"/>
    <property type="project" value="InterPro"/>
</dbReference>
<dbReference type="NCBIfam" id="TIGR03599">
    <property type="entry name" value="YloV"/>
    <property type="match status" value="1"/>
</dbReference>
<organism evidence="2 3">
    <name type="scientific">Paenibacillus xerothermodurans</name>
    <dbReference type="NCBI Taxonomy" id="1977292"/>
    <lineage>
        <taxon>Bacteria</taxon>
        <taxon>Bacillati</taxon>
        <taxon>Bacillota</taxon>
        <taxon>Bacilli</taxon>
        <taxon>Bacillales</taxon>
        <taxon>Paenibacillaceae</taxon>
        <taxon>Paenibacillus</taxon>
    </lineage>
</organism>
<accession>A0A2W1NYP7</accession>
<dbReference type="Pfam" id="PF21645">
    <property type="entry name" value="FakA-like_M"/>
    <property type="match status" value="1"/>
</dbReference>
<dbReference type="InterPro" id="IPR033470">
    <property type="entry name" value="FakA-like_C"/>
</dbReference>
<proteinExistence type="predicted"/>
<dbReference type="InterPro" id="IPR019986">
    <property type="entry name" value="YloV-like"/>
</dbReference>
<keyword evidence="3" id="KW-1185">Reference proteome</keyword>
<evidence type="ECO:0000313" key="3">
    <source>
        <dbReference type="Proteomes" id="UP000214746"/>
    </source>
</evidence>
<sequence length="585" mass="63311">MVEKGAQHLRENVDQVNALNVFPVPDGDTGTNMNLTLTSGVEELRRRPSQYVGKSAEALAKGLLMGARGNSGVILSQLFRGFSKAVADAESIDARQFAAALQNGVDMAYKAVVKPVEGTILTVAREAAKHGVHQAGRTTAIVELMREICKKGNTALSNTPELLAVLKQVGVVDAGGQGLLFIYEGFLRALEQDSDAHAGNRLVATAGAREALGDPYIPNAAPHANRLAKADQPKRAQAMLSTEDIEFGYCTEFIVSLNGRNAQNKPFHEQEFREQLSALGNSLLVVADDDLVKVHIHAEYPGSVMNLAMNYGELSRIKIENMRDQHTHLLMEEAEEIHKAAFMSDDGAVPVDDTDEVSVDQKAEALKQYGFVAVSAGAGFASILSSLGVDEVLHGGQTMNPSTEDIVNAVHRVSARTVFVLPNNSNIILAAQQAVELVDDKQIVVIPTKTLPQGIAAMIAFQANAATEHNVELMQQAVTQVQSGQITYAVRDTQIDDMEIKQGDYIGIHNNKIVTADPDFISACTKLLDSLLQDGAELVTLYAGEEAQHEQTEQLVKYMEEHYGDAEVEVHQGGQPLYYYIVSAE</sequence>
<dbReference type="GO" id="GO:0006071">
    <property type="term" value="P:glycerol metabolic process"/>
    <property type="evidence" value="ECO:0007669"/>
    <property type="project" value="InterPro"/>
</dbReference>
<evidence type="ECO:0000313" key="2">
    <source>
        <dbReference type="EMBL" id="PZE22876.1"/>
    </source>
</evidence>
<feature type="domain" description="DhaL" evidence="1">
    <location>
        <begin position="1"/>
        <end position="188"/>
    </location>
</feature>